<keyword evidence="2" id="KW-1185">Reference proteome</keyword>
<dbReference type="Proteomes" id="UP000078512">
    <property type="component" value="Unassembled WGS sequence"/>
</dbReference>
<dbReference type="Gene3D" id="3.40.50.300">
    <property type="entry name" value="P-loop containing nucleotide triphosphate hydrolases"/>
    <property type="match status" value="1"/>
</dbReference>
<name>A0A197JVB2_9FUNG</name>
<reference evidence="1 2" key="1">
    <citation type="submission" date="2016-05" db="EMBL/GenBank/DDBJ databases">
        <title>Genome sequencing reveals origins of a unique bacterial endosymbiosis in the earliest lineages of terrestrial Fungi.</title>
        <authorList>
            <consortium name="DOE Joint Genome Institute"/>
            <person name="Uehling J."/>
            <person name="Gryganskyi A."/>
            <person name="Hameed K."/>
            <person name="Tschaplinski T."/>
            <person name="Misztal P."/>
            <person name="Wu S."/>
            <person name="Desiro A."/>
            <person name="Vande Pol N."/>
            <person name="Du Z.-Y."/>
            <person name="Zienkiewicz A."/>
            <person name="Zienkiewicz K."/>
            <person name="Morin E."/>
            <person name="Tisserant E."/>
            <person name="Splivallo R."/>
            <person name="Hainaut M."/>
            <person name="Henrissat B."/>
            <person name="Ohm R."/>
            <person name="Kuo A."/>
            <person name="Yan J."/>
            <person name="Lipzen A."/>
            <person name="Nolan M."/>
            <person name="Labutti K."/>
            <person name="Barry K."/>
            <person name="Goldstein A."/>
            <person name="Labbe J."/>
            <person name="Schadt C."/>
            <person name="Tuskan G."/>
            <person name="Grigoriev I."/>
            <person name="Martin F."/>
            <person name="Vilgalys R."/>
            <person name="Bonito G."/>
        </authorList>
    </citation>
    <scope>NUCLEOTIDE SEQUENCE [LARGE SCALE GENOMIC DNA]</scope>
    <source>
        <strain evidence="1 2">AG-77</strain>
    </source>
</reference>
<proteinExistence type="predicted"/>
<dbReference type="InterPro" id="IPR027417">
    <property type="entry name" value="P-loop_NTPase"/>
</dbReference>
<organism evidence="1 2">
    <name type="scientific">Linnemannia elongata AG-77</name>
    <dbReference type="NCBI Taxonomy" id="1314771"/>
    <lineage>
        <taxon>Eukaryota</taxon>
        <taxon>Fungi</taxon>
        <taxon>Fungi incertae sedis</taxon>
        <taxon>Mucoromycota</taxon>
        <taxon>Mortierellomycotina</taxon>
        <taxon>Mortierellomycetes</taxon>
        <taxon>Mortierellales</taxon>
        <taxon>Mortierellaceae</taxon>
        <taxon>Linnemannia</taxon>
    </lineage>
</organism>
<evidence type="ECO:0000313" key="2">
    <source>
        <dbReference type="Proteomes" id="UP000078512"/>
    </source>
</evidence>
<dbReference type="AlphaFoldDB" id="A0A197JVB2"/>
<evidence type="ECO:0000313" key="1">
    <source>
        <dbReference type="EMBL" id="OAQ29232.1"/>
    </source>
</evidence>
<sequence>MPTSTAALPGIVHSPTRLAQFRFKLLDAPAFSTDQAVRSAAFRVSIKDKVRTADFNVVAEVRTCLWGISSCRHDGETDLYDPNNERTIPIATKPDAIERDLPNLKQTILIPQFMKLGYLVMRNSGYRDINMPWDKARQHEEDFSKSSPLWSQCEKEIAGLGPPVLSAGMAKSRCRVFSDSGPQRKSNLQLRDS</sequence>
<dbReference type="OrthoDB" id="5061070at2759"/>
<gene>
    <name evidence="1" type="ORF">K457DRAFT_19351</name>
</gene>
<accession>A0A197JVB2</accession>
<dbReference type="EMBL" id="KV442042">
    <property type="protein sequence ID" value="OAQ29232.1"/>
    <property type="molecule type" value="Genomic_DNA"/>
</dbReference>
<protein>
    <submittedName>
        <fullName evidence="1">Uncharacterized protein</fullName>
    </submittedName>
</protein>